<dbReference type="RefSeq" id="WP_319166797.1">
    <property type="nucleotide sequence ID" value="NZ_JARAWP010000011.1"/>
</dbReference>
<sequence length="76" mass="9451">MEQRDRAVLAGLSRIRNYLTWFESRDDFNEIWSRRHERATLLTRLREGEITTETDEERAMVRRFKEMCEQHRKMVY</sequence>
<organism evidence="1 2">
    <name type="scientific">Streptomyces acidiscabies</name>
    <dbReference type="NCBI Taxonomy" id="42234"/>
    <lineage>
        <taxon>Bacteria</taxon>
        <taxon>Bacillati</taxon>
        <taxon>Actinomycetota</taxon>
        <taxon>Actinomycetes</taxon>
        <taxon>Kitasatosporales</taxon>
        <taxon>Streptomycetaceae</taxon>
        <taxon>Streptomyces</taxon>
    </lineage>
</organism>
<dbReference type="Proteomes" id="UP001272987">
    <property type="component" value="Unassembled WGS sequence"/>
</dbReference>
<comment type="caution">
    <text evidence="1">The sequence shown here is derived from an EMBL/GenBank/DDBJ whole genome shotgun (WGS) entry which is preliminary data.</text>
</comment>
<gene>
    <name evidence="1" type="ORF">PV666_19765</name>
</gene>
<dbReference type="EMBL" id="JARAWP010000011">
    <property type="protein sequence ID" value="MDX3020105.1"/>
    <property type="molecule type" value="Genomic_DNA"/>
</dbReference>
<evidence type="ECO:0000313" key="2">
    <source>
        <dbReference type="Proteomes" id="UP001272987"/>
    </source>
</evidence>
<accession>A0ABU4LWJ9</accession>
<evidence type="ECO:0000313" key="1">
    <source>
        <dbReference type="EMBL" id="MDX3020105.1"/>
    </source>
</evidence>
<proteinExistence type="predicted"/>
<name>A0ABU4LWJ9_9ACTN</name>
<keyword evidence="2" id="KW-1185">Reference proteome</keyword>
<protein>
    <submittedName>
        <fullName evidence="1">Uncharacterized protein</fullName>
    </submittedName>
</protein>
<reference evidence="1 2" key="1">
    <citation type="journal article" date="2023" name="Microb. Genom.">
        <title>Mesoterricola silvestris gen. nov., sp. nov., Mesoterricola sediminis sp. nov., Geothrix oryzae sp. nov., Geothrix edaphica sp. nov., Geothrix rubra sp. nov., and Geothrix limicola sp. nov., six novel members of Acidobacteriota isolated from soils.</title>
        <authorList>
            <person name="Weisberg A.J."/>
            <person name="Pearce E."/>
            <person name="Kramer C.G."/>
            <person name="Chang J.H."/>
            <person name="Clarke C.R."/>
        </authorList>
    </citation>
    <scope>NUCLEOTIDE SEQUENCE [LARGE SCALE GENOMIC DNA]</scope>
    <source>
        <strain evidence="1 2">NB05-1H</strain>
    </source>
</reference>